<proteinExistence type="predicted"/>
<evidence type="ECO:0000313" key="3">
    <source>
        <dbReference type="WBParaSite" id="SMRG1_29510.1"/>
    </source>
</evidence>
<reference evidence="3" key="1">
    <citation type="submission" date="2023-11" db="UniProtKB">
        <authorList>
            <consortium name="WormBaseParasite"/>
        </authorList>
    </citation>
    <scope>IDENTIFICATION</scope>
</reference>
<dbReference type="Proteomes" id="UP000050790">
    <property type="component" value="Unassembled WGS sequence"/>
</dbReference>
<feature type="transmembrane region" description="Helical" evidence="1">
    <location>
        <begin position="6"/>
        <end position="31"/>
    </location>
</feature>
<protein>
    <submittedName>
        <fullName evidence="3">Uncharacterized protein</fullName>
    </submittedName>
</protein>
<dbReference type="AlphaFoldDB" id="A0AA84ZFN0"/>
<accession>A0AA84ZFN0</accession>
<organism evidence="2 3">
    <name type="scientific">Schistosoma margrebowiei</name>
    <dbReference type="NCBI Taxonomy" id="48269"/>
    <lineage>
        <taxon>Eukaryota</taxon>
        <taxon>Metazoa</taxon>
        <taxon>Spiralia</taxon>
        <taxon>Lophotrochozoa</taxon>
        <taxon>Platyhelminthes</taxon>
        <taxon>Trematoda</taxon>
        <taxon>Digenea</taxon>
        <taxon>Strigeidida</taxon>
        <taxon>Schistosomatoidea</taxon>
        <taxon>Schistosomatidae</taxon>
        <taxon>Schistosoma</taxon>
    </lineage>
</organism>
<sequence length="61" mass="6915">MGKDEITALLSVIHAPSIRFLLMTTAIVFFVTCKIWSLTYKPNCLVLWKNTDYFNGSFVVG</sequence>
<evidence type="ECO:0000313" key="2">
    <source>
        <dbReference type="Proteomes" id="UP000050790"/>
    </source>
</evidence>
<name>A0AA84ZFN0_9TREM</name>
<keyword evidence="1" id="KW-1133">Transmembrane helix</keyword>
<dbReference type="WBParaSite" id="SMRG1_29510.1">
    <property type="protein sequence ID" value="SMRG1_29510.1"/>
    <property type="gene ID" value="SMRG1_29510"/>
</dbReference>
<keyword evidence="1" id="KW-0812">Transmembrane</keyword>
<keyword evidence="1" id="KW-0472">Membrane</keyword>
<evidence type="ECO:0000256" key="1">
    <source>
        <dbReference type="SAM" id="Phobius"/>
    </source>
</evidence>